<dbReference type="CDD" id="cd12797">
    <property type="entry name" value="M23_peptidase"/>
    <property type="match status" value="1"/>
</dbReference>
<dbReference type="GO" id="GO:0004222">
    <property type="term" value="F:metalloendopeptidase activity"/>
    <property type="evidence" value="ECO:0007669"/>
    <property type="project" value="TreeGrafter"/>
</dbReference>
<dbReference type="Gene3D" id="2.70.70.10">
    <property type="entry name" value="Glucose Permease (Domain IIA)"/>
    <property type="match status" value="1"/>
</dbReference>
<feature type="domain" description="M23ase beta-sheet core" evidence="3">
    <location>
        <begin position="228"/>
        <end position="322"/>
    </location>
</feature>
<dbReference type="SUPFAM" id="SSF53955">
    <property type="entry name" value="Lysozyme-like"/>
    <property type="match status" value="1"/>
</dbReference>
<dbReference type="PANTHER" id="PTHR21666:SF270">
    <property type="entry name" value="MUREIN HYDROLASE ACTIVATOR ENVC"/>
    <property type="match status" value="1"/>
</dbReference>
<gene>
    <name evidence="4" type="ORF">FHX42_005203</name>
</gene>
<dbReference type="InterPro" id="IPR050570">
    <property type="entry name" value="Cell_wall_metabolism_enzyme"/>
</dbReference>
<dbReference type="Pfam" id="PF01464">
    <property type="entry name" value="SLT"/>
    <property type="match status" value="1"/>
</dbReference>
<evidence type="ECO:0000313" key="5">
    <source>
        <dbReference type="Proteomes" id="UP000569329"/>
    </source>
</evidence>
<dbReference type="Gene3D" id="1.10.530.10">
    <property type="match status" value="1"/>
</dbReference>
<evidence type="ECO:0000259" key="2">
    <source>
        <dbReference type="Pfam" id="PF01464"/>
    </source>
</evidence>
<dbReference type="InterPro" id="IPR016047">
    <property type="entry name" value="M23ase_b-sheet_dom"/>
</dbReference>
<feature type="domain" description="Transglycosylase SLT" evidence="2">
    <location>
        <begin position="62"/>
        <end position="179"/>
    </location>
</feature>
<keyword evidence="1" id="KW-0472">Membrane</keyword>
<dbReference type="Pfam" id="PF01551">
    <property type="entry name" value="Peptidase_M23"/>
    <property type="match status" value="1"/>
</dbReference>
<dbReference type="RefSeq" id="WP_235987966.1">
    <property type="nucleotide sequence ID" value="NZ_JACGWZ010000010.1"/>
</dbReference>
<dbReference type="PANTHER" id="PTHR21666">
    <property type="entry name" value="PEPTIDASE-RELATED"/>
    <property type="match status" value="1"/>
</dbReference>
<comment type="caution">
    <text evidence="4">The sequence shown here is derived from an EMBL/GenBank/DDBJ whole genome shotgun (WGS) entry which is preliminary data.</text>
</comment>
<protein>
    <submittedName>
        <fullName evidence="4">Murein DD-endopeptidase MepM/ murein hydrolase activator NlpD</fullName>
    </submittedName>
</protein>
<dbReference type="EMBL" id="JACGWZ010000010">
    <property type="protein sequence ID" value="MBA8827796.1"/>
    <property type="molecule type" value="Genomic_DNA"/>
</dbReference>
<keyword evidence="1" id="KW-1133">Transmembrane helix</keyword>
<dbReference type="CDD" id="cd13399">
    <property type="entry name" value="Slt35-like"/>
    <property type="match status" value="1"/>
</dbReference>
<sequence length="340" mass="35490">MSPARLLTAVVVVIIGPVVALLGLLIVIVTSGNNANTGTVGLSGQLKPGTIPQRYVGLIQQAATTCPAITAPLLAAQIQTESNWEPDAIGPVTYLGTRAHGIAQFMPATWDAVGRDYNGNGATSPMEPGDAIPTQAAYMCRQLTQVRQAGLPGDHITLALAAYNAGLGPVLEYQGIPPYQQTQQYVRRIRGLARTLAQPAPHRSPNQGWTTPVPGTCSSGYGSRWGEFHQGQDIAGPVGTPITAAAAGTVLEAGPASGYGQWVKLQHPGGVVTIYGHIHHATVDPGQHVRAGQVIATRGNRGQSTGPHLHYQINVDGAAVDPRAFHRQHGAPPLCGSTQV</sequence>
<dbReference type="AlphaFoldDB" id="A0A839E596"/>
<dbReference type="InterPro" id="IPR011055">
    <property type="entry name" value="Dup_hybrid_motif"/>
</dbReference>
<feature type="transmembrane region" description="Helical" evidence="1">
    <location>
        <begin position="7"/>
        <end position="29"/>
    </location>
</feature>
<proteinExistence type="predicted"/>
<keyword evidence="1" id="KW-0812">Transmembrane</keyword>
<keyword evidence="4" id="KW-0378">Hydrolase</keyword>
<keyword evidence="5" id="KW-1185">Reference proteome</keyword>
<reference evidence="4 5" key="1">
    <citation type="submission" date="2020-07" db="EMBL/GenBank/DDBJ databases">
        <title>Sequencing the genomes of 1000 actinobacteria strains.</title>
        <authorList>
            <person name="Klenk H.-P."/>
        </authorList>
    </citation>
    <scope>NUCLEOTIDE SEQUENCE [LARGE SCALE GENOMIC DNA]</scope>
    <source>
        <strain evidence="4 5">DSM 45975</strain>
    </source>
</reference>
<name>A0A839E596_9PSEU</name>
<evidence type="ECO:0000256" key="1">
    <source>
        <dbReference type="SAM" id="Phobius"/>
    </source>
</evidence>
<dbReference type="InterPro" id="IPR023346">
    <property type="entry name" value="Lysozyme-like_dom_sf"/>
</dbReference>
<accession>A0A839E596</accession>
<organism evidence="4 5">
    <name type="scientific">Halosaccharopolyspora lacisalsi</name>
    <dbReference type="NCBI Taxonomy" id="1000566"/>
    <lineage>
        <taxon>Bacteria</taxon>
        <taxon>Bacillati</taxon>
        <taxon>Actinomycetota</taxon>
        <taxon>Actinomycetes</taxon>
        <taxon>Pseudonocardiales</taxon>
        <taxon>Pseudonocardiaceae</taxon>
        <taxon>Halosaccharopolyspora</taxon>
    </lineage>
</organism>
<dbReference type="SUPFAM" id="SSF51261">
    <property type="entry name" value="Duplicated hybrid motif"/>
    <property type="match status" value="1"/>
</dbReference>
<evidence type="ECO:0000259" key="3">
    <source>
        <dbReference type="Pfam" id="PF01551"/>
    </source>
</evidence>
<dbReference type="Proteomes" id="UP000569329">
    <property type="component" value="Unassembled WGS sequence"/>
</dbReference>
<evidence type="ECO:0000313" key="4">
    <source>
        <dbReference type="EMBL" id="MBA8827796.1"/>
    </source>
</evidence>
<dbReference type="InterPro" id="IPR008258">
    <property type="entry name" value="Transglycosylase_SLT_dom_1"/>
</dbReference>